<dbReference type="Proteomes" id="UP000603141">
    <property type="component" value="Unassembled WGS sequence"/>
</dbReference>
<evidence type="ECO:0000256" key="2">
    <source>
        <dbReference type="SAM" id="Phobius"/>
    </source>
</evidence>
<dbReference type="AlphaFoldDB" id="A0A934S599"/>
<reference evidence="3" key="1">
    <citation type="submission" date="2021-01" db="EMBL/GenBank/DDBJ databases">
        <title>Modified the classification status of verrucomicrobia.</title>
        <authorList>
            <person name="Feng X."/>
        </authorList>
    </citation>
    <scope>NUCLEOTIDE SEQUENCE</scope>
    <source>
        <strain evidence="3">KCTC 22041</strain>
    </source>
</reference>
<accession>A0A934S599</accession>
<name>A0A934S599_9BACT</name>
<feature type="compositionally biased region" description="Basic and acidic residues" evidence="1">
    <location>
        <begin position="30"/>
        <end position="47"/>
    </location>
</feature>
<sequence length="106" mass="12534">MPKPRLQQDELELQEIRELEQQLLKRQKEAADLPKRLEREKNERDRTMPPLDGLDDRIRAKRHEDAVTRGEFRNMQKAQNRSLLLLFALICATIAMIAWGLRLMEG</sequence>
<keyword evidence="4" id="KW-1185">Reference proteome</keyword>
<evidence type="ECO:0000313" key="3">
    <source>
        <dbReference type="EMBL" id="MBK1881505.1"/>
    </source>
</evidence>
<feature type="transmembrane region" description="Helical" evidence="2">
    <location>
        <begin position="83"/>
        <end position="101"/>
    </location>
</feature>
<evidence type="ECO:0000256" key="1">
    <source>
        <dbReference type="SAM" id="MobiDB-lite"/>
    </source>
</evidence>
<proteinExistence type="predicted"/>
<organism evidence="3 4">
    <name type="scientific">Luteolibacter pohnpeiensis</name>
    <dbReference type="NCBI Taxonomy" id="454153"/>
    <lineage>
        <taxon>Bacteria</taxon>
        <taxon>Pseudomonadati</taxon>
        <taxon>Verrucomicrobiota</taxon>
        <taxon>Verrucomicrobiia</taxon>
        <taxon>Verrucomicrobiales</taxon>
        <taxon>Verrucomicrobiaceae</taxon>
        <taxon>Luteolibacter</taxon>
    </lineage>
</organism>
<keyword evidence="2" id="KW-0472">Membrane</keyword>
<dbReference type="RefSeq" id="WP_200267772.1">
    <property type="nucleotide sequence ID" value="NZ_JAENIJ010000004.1"/>
</dbReference>
<keyword evidence="2" id="KW-1133">Transmembrane helix</keyword>
<feature type="region of interest" description="Disordered" evidence="1">
    <location>
        <begin position="30"/>
        <end position="60"/>
    </location>
</feature>
<keyword evidence="2" id="KW-0812">Transmembrane</keyword>
<protein>
    <submittedName>
        <fullName evidence="3">Uncharacterized protein</fullName>
    </submittedName>
</protein>
<dbReference type="EMBL" id="JAENIJ010000004">
    <property type="protein sequence ID" value="MBK1881505.1"/>
    <property type="molecule type" value="Genomic_DNA"/>
</dbReference>
<evidence type="ECO:0000313" key="4">
    <source>
        <dbReference type="Proteomes" id="UP000603141"/>
    </source>
</evidence>
<comment type="caution">
    <text evidence="3">The sequence shown here is derived from an EMBL/GenBank/DDBJ whole genome shotgun (WGS) entry which is preliminary data.</text>
</comment>
<gene>
    <name evidence="3" type="ORF">JIN85_03700</name>
</gene>